<accession>A0AAV7F0T7</accession>
<proteinExistence type="predicted"/>
<evidence type="ECO:0000313" key="3">
    <source>
        <dbReference type="Proteomes" id="UP000825729"/>
    </source>
</evidence>
<protein>
    <recommendedName>
        <fullName evidence="4">Reverse transcriptase domain-containing protein</fullName>
    </recommendedName>
</protein>
<dbReference type="EMBL" id="JAINDJ010000003">
    <property type="protein sequence ID" value="KAG9453806.1"/>
    <property type="molecule type" value="Genomic_DNA"/>
</dbReference>
<evidence type="ECO:0000313" key="2">
    <source>
        <dbReference type="EMBL" id="KAG9453806.1"/>
    </source>
</evidence>
<organism evidence="2 3">
    <name type="scientific">Aristolochia fimbriata</name>
    <name type="common">White veined hardy Dutchman's pipe vine</name>
    <dbReference type="NCBI Taxonomy" id="158543"/>
    <lineage>
        <taxon>Eukaryota</taxon>
        <taxon>Viridiplantae</taxon>
        <taxon>Streptophyta</taxon>
        <taxon>Embryophyta</taxon>
        <taxon>Tracheophyta</taxon>
        <taxon>Spermatophyta</taxon>
        <taxon>Magnoliopsida</taxon>
        <taxon>Magnoliidae</taxon>
        <taxon>Piperales</taxon>
        <taxon>Aristolochiaceae</taxon>
        <taxon>Aristolochia</taxon>
    </lineage>
</organism>
<keyword evidence="3" id="KW-1185">Reference proteome</keyword>
<feature type="compositionally biased region" description="Polar residues" evidence="1">
    <location>
        <begin position="1"/>
        <end position="19"/>
    </location>
</feature>
<dbReference type="Proteomes" id="UP000825729">
    <property type="component" value="Unassembled WGS sequence"/>
</dbReference>
<dbReference type="Gene3D" id="2.40.70.10">
    <property type="entry name" value="Acid Proteases"/>
    <property type="match status" value="1"/>
</dbReference>
<dbReference type="AlphaFoldDB" id="A0AAV7F0T7"/>
<evidence type="ECO:0008006" key="4">
    <source>
        <dbReference type="Google" id="ProtNLM"/>
    </source>
</evidence>
<gene>
    <name evidence="2" type="ORF">H6P81_006710</name>
</gene>
<dbReference type="CDD" id="cd00303">
    <property type="entry name" value="retropepsin_like"/>
    <property type="match status" value="1"/>
</dbReference>
<dbReference type="InterPro" id="IPR021109">
    <property type="entry name" value="Peptidase_aspartic_dom_sf"/>
</dbReference>
<feature type="region of interest" description="Disordered" evidence="1">
    <location>
        <begin position="135"/>
        <end position="171"/>
    </location>
</feature>
<reference evidence="2 3" key="1">
    <citation type="submission" date="2021-07" db="EMBL/GenBank/DDBJ databases">
        <title>The Aristolochia fimbriata genome: insights into angiosperm evolution, floral development and chemical biosynthesis.</title>
        <authorList>
            <person name="Jiao Y."/>
        </authorList>
    </citation>
    <scope>NUCLEOTIDE SEQUENCE [LARGE SCALE GENOMIC DNA]</scope>
    <source>
        <strain evidence="2">IBCAS-2021</strain>
        <tissue evidence="2">Leaf</tissue>
    </source>
</reference>
<comment type="caution">
    <text evidence="2">The sequence shown here is derived from an EMBL/GenBank/DDBJ whole genome shotgun (WGS) entry which is preliminary data.</text>
</comment>
<evidence type="ECO:0000256" key="1">
    <source>
        <dbReference type="SAM" id="MobiDB-lite"/>
    </source>
</evidence>
<name>A0AAV7F0T7_ARIFI</name>
<dbReference type="PANTHER" id="PTHR33067:SF31">
    <property type="entry name" value="RNA-DIRECTED DNA POLYMERASE"/>
    <property type="match status" value="1"/>
</dbReference>
<feature type="compositionally biased region" description="Basic and acidic residues" evidence="1">
    <location>
        <begin position="135"/>
        <end position="164"/>
    </location>
</feature>
<feature type="region of interest" description="Disordered" evidence="1">
    <location>
        <begin position="1"/>
        <end position="26"/>
    </location>
</feature>
<dbReference type="PANTHER" id="PTHR33067">
    <property type="entry name" value="RNA-DIRECTED DNA POLYMERASE-RELATED"/>
    <property type="match status" value="1"/>
</dbReference>
<sequence length="455" mass="51800">MATMESNGNSTLSNDQNIAFTGDNKDKGLGEVHGDAKKCRHHQFPLWMQVQTLYNGVTTQARSIMDAAAGGTMNRETPEEAYDLIEEMTSNMYLYPVERTTVRRAAEKNPREQVKAISLRSGKVVVEEPKEEADKKSEILDYERAEDEKVEAEVSKPEKGRDKGTSTSYTSNTNLDVNTLPYLDRIRKDKLDAKFFKFLEIFKKLQINIPFVEALMQMPQYAKFFKDIQSSKRKVEEQGTVRLTENCSAILRNELPTKLKDLGSTFTIPCEFGAFKIDKALCDLDASINLMPLSIYRQLNLGELKATNMLLQFADRSTKRPRGIIEDVLIKIGDFIFLCNFVVLDMVIDWEVPLILGRPFLATAVALIDVKNGKLTLRLNDEELIFDINQAMEKPLLAVDDMCYSFDIIDECVGIHQHEIIKENDLESYYLDEESFCVEETKNLGNNSIKYGERA</sequence>